<dbReference type="PANTHER" id="PTHR43776">
    <property type="entry name" value="TRANSPORT ATP-BINDING PROTEIN"/>
    <property type="match status" value="1"/>
</dbReference>
<organism evidence="6 7">
    <name type="scientific">Desulfobacula phenolica</name>
    <dbReference type="NCBI Taxonomy" id="90732"/>
    <lineage>
        <taxon>Bacteria</taxon>
        <taxon>Pseudomonadati</taxon>
        <taxon>Thermodesulfobacteriota</taxon>
        <taxon>Desulfobacteria</taxon>
        <taxon>Desulfobacterales</taxon>
        <taxon>Desulfobacteraceae</taxon>
        <taxon>Desulfobacula</taxon>
    </lineage>
</organism>
<name>A0A1H2IC99_9BACT</name>
<dbReference type="Gene3D" id="3.40.50.300">
    <property type="entry name" value="P-loop containing nucleotide triphosphate hydrolases"/>
    <property type="match status" value="1"/>
</dbReference>
<evidence type="ECO:0000256" key="3">
    <source>
        <dbReference type="ARBA" id="ARBA00022741"/>
    </source>
</evidence>
<dbReference type="GO" id="GO:0055085">
    <property type="term" value="P:transmembrane transport"/>
    <property type="evidence" value="ECO:0007669"/>
    <property type="project" value="UniProtKB-ARBA"/>
</dbReference>
<dbReference type="CDD" id="cd03257">
    <property type="entry name" value="ABC_NikE_OppD_transporters"/>
    <property type="match status" value="1"/>
</dbReference>
<keyword evidence="3" id="KW-0547">Nucleotide-binding</keyword>
<dbReference type="InterPro" id="IPR027417">
    <property type="entry name" value="P-loop_NTPase"/>
</dbReference>
<evidence type="ECO:0000313" key="7">
    <source>
        <dbReference type="Proteomes" id="UP000199608"/>
    </source>
</evidence>
<dbReference type="EMBL" id="FNLL01000008">
    <property type="protein sequence ID" value="SDU41625.1"/>
    <property type="molecule type" value="Genomic_DNA"/>
</dbReference>
<dbReference type="InterPro" id="IPR003439">
    <property type="entry name" value="ABC_transporter-like_ATP-bd"/>
</dbReference>
<dbReference type="GO" id="GO:0005524">
    <property type="term" value="F:ATP binding"/>
    <property type="evidence" value="ECO:0007669"/>
    <property type="project" value="UniProtKB-KW"/>
</dbReference>
<dbReference type="PANTHER" id="PTHR43776:SF7">
    <property type="entry name" value="D,D-DIPEPTIDE TRANSPORT ATP-BINDING PROTEIN DDPF-RELATED"/>
    <property type="match status" value="1"/>
</dbReference>
<keyword evidence="7" id="KW-1185">Reference proteome</keyword>
<accession>A0A1H2IC99</accession>
<gene>
    <name evidence="6" type="ORF">SAMN04487931_10868</name>
</gene>
<dbReference type="Pfam" id="PF00005">
    <property type="entry name" value="ABC_tran"/>
    <property type="match status" value="1"/>
</dbReference>
<protein>
    <submittedName>
        <fullName evidence="6">Peptide/nickel transport system ATP-binding protein</fullName>
    </submittedName>
</protein>
<evidence type="ECO:0000256" key="4">
    <source>
        <dbReference type="ARBA" id="ARBA00022840"/>
    </source>
</evidence>
<sequence>MISNPVTNPVTNSVTNSVTNPKIRPMIEITQLKKYYTSGVLKKRITKAVDGVDLSVDKGMIYGLTGESGCGKTTLAMAMLRLIEPTAGSIIINGKNIMSLGKAFLKKMRPRYQIIWQNPEASFNPRMRISDNILEPGRYYGKFCQKEEMDILSKYLNMVELPMDLVSRYPHEVSGGENQRAVIARMLTMEPELLIADEPTSSLDILVQEQILALLKKIQEQMNMTIVFISHDLRVIRYMCRKMAVMLEGKIVEKGLCETILSAPQHEYTRQLVTNTFGKWRLN</sequence>
<dbReference type="SMART" id="SM00382">
    <property type="entry name" value="AAA"/>
    <property type="match status" value="1"/>
</dbReference>
<evidence type="ECO:0000259" key="5">
    <source>
        <dbReference type="PROSITE" id="PS50893"/>
    </source>
</evidence>
<feature type="domain" description="ABC transporter" evidence="5">
    <location>
        <begin position="27"/>
        <end position="273"/>
    </location>
</feature>
<dbReference type="Proteomes" id="UP000199608">
    <property type="component" value="Unassembled WGS sequence"/>
</dbReference>
<dbReference type="InterPro" id="IPR050319">
    <property type="entry name" value="ABC_transp_ATP-bind"/>
</dbReference>
<keyword evidence="2" id="KW-0813">Transport</keyword>
<evidence type="ECO:0000313" key="6">
    <source>
        <dbReference type="EMBL" id="SDU41625.1"/>
    </source>
</evidence>
<dbReference type="InterPro" id="IPR003593">
    <property type="entry name" value="AAA+_ATPase"/>
</dbReference>
<comment type="similarity">
    <text evidence="1">Belongs to the ABC transporter superfamily.</text>
</comment>
<proteinExistence type="inferred from homology"/>
<evidence type="ECO:0000256" key="1">
    <source>
        <dbReference type="ARBA" id="ARBA00005417"/>
    </source>
</evidence>
<dbReference type="PROSITE" id="PS50893">
    <property type="entry name" value="ABC_TRANSPORTER_2"/>
    <property type="match status" value="1"/>
</dbReference>
<dbReference type="GO" id="GO:0016887">
    <property type="term" value="F:ATP hydrolysis activity"/>
    <property type="evidence" value="ECO:0007669"/>
    <property type="project" value="InterPro"/>
</dbReference>
<dbReference type="AlphaFoldDB" id="A0A1H2IC99"/>
<dbReference type="SUPFAM" id="SSF52540">
    <property type="entry name" value="P-loop containing nucleoside triphosphate hydrolases"/>
    <property type="match status" value="1"/>
</dbReference>
<keyword evidence="4 6" id="KW-0067">ATP-binding</keyword>
<evidence type="ECO:0000256" key="2">
    <source>
        <dbReference type="ARBA" id="ARBA00022448"/>
    </source>
</evidence>
<reference evidence="7" key="1">
    <citation type="submission" date="2016-10" db="EMBL/GenBank/DDBJ databases">
        <authorList>
            <person name="Varghese N."/>
            <person name="Submissions S."/>
        </authorList>
    </citation>
    <scope>NUCLEOTIDE SEQUENCE [LARGE SCALE GENOMIC DNA]</scope>
    <source>
        <strain evidence="7">DSM 3384</strain>
    </source>
</reference>